<name>A0A6C0J0F1_9ZZZZ</name>
<accession>A0A6C0J0F1</accession>
<dbReference type="AlphaFoldDB" id="A0A6C0J0F1"/>
<organism evidence="1">
    <name type="scientific">viral metagenome</name>
    <dbReference type="NCBI Taxonomy" id="1070528"/>
    <lineage>
        <taxon>unclassified sequences</taxon>
        <taxon>metagenomes</taxon>
        <taxon>organismal metagenomes</taxon>
    </lineage>
</organism>
<sequence length="96" mass="11375">MTDVFELKIMISKVLLPRIRKLEEELASLRKHTWPYVQGKKESHQLDDIEAKVDFLKHLDEDTVVELLRAKVKLSRNSGFLTREYDMISNLRNNFC</sequence>
<dbReference type="EMBL" id="MN740292">
    <property type="protein sequence ID" value="QHT98329.1"/>
    <property type="molecule type" value="Genomic_DNA"/>
</dbReference>
<evidence type="ECO:0000313" key="1">
    <source>
        <dbReference type="EMBL" id="QHT98329.1"/>
    </source>
</evidence>
<protein>
    <submittedName>
        <fullName evidence="1">Uncharacterized protein</fullName>
    </submittedName>
</protein>
<proteinExistence type="predicted"/>
<reference evidence="1" key="1">
    <citation type="journal article" date="2020" name="Nature">
        <title>Giant virus diversity and host interactions through global metagenomics.</title>
        <authorList>
            <person name="Schulz F."/>
            <person name="Roux S."/>
            <person name="Paez-Espino D."/>
            <person name="Jungbluth S."/>
            <person name="Walsh D.A."/>
            <person name="Denef V.J."/>
            <person name="McMahon K.D."/>
            <person name="Konstantinidis K.T."/>
            <person name="Eloe-Fadrosh E.A."/>
            <person name="Kyrpides N.C."/>
            <person name="Woyke T."/>
        </authorList>
    </citation>
    <scope>NUCLEOTIDE SEQUENCE</scope>
    <source>
        <strain evidence="1">GVMAG-M-3300025652-16</strain>
    </source>
</reference>